<comment type="caution">
    <text evidence="1">The sequence shown here is derived from an EMBL/GenBank/DDBJ whole genome shotgun (WGS) entry which is preliminary data.</text>
</comment>
<proteinExistence type="predicted"/>
<name>A0ABY0QL07_CLOCO</name>
<reference evidence="1 2" key="1">
    <citation type="submission" date="2016-10" db="EMBL/GenBank/DDBJ databases">
        <authorList>
            <person name="Varghese N."/>
            <person name="Submissions S."/>
        </authorList>
    </citation>
    <scope>NUCLEOTIDE SEQUENCE [LARGE SCALE GENOMIC DNA]</scope>
    <source>
        <strain evidence="1 2">NLAE-zl-C224</strain>
    </source>
</reference>
<dbReference type="Proteomes" id="UP000198811">
    <property type="component" value="Unassembled WGS sequence"/>
</dbReference>
<dbReference type="RefSeq" id="WP_089865311.1">
    <property type="nucleotide sequence ID" value="NZ_FNGL01000007.1"/>
</dbReference>
<organism evidence="1 2">
    <name type="scientific">Clostridium cochlearium</name>
    <dbReference type="NCBI Taxonomy" id="1494"/>
    <lineage>
        <taxon>Bacteria</taxon>
        <taxon>Bacillati</taxon>
        <taxon>Bacillota</taxon>
        <taxon>Clostridia</taxon>
        <taxon>Eubacteriales</taxon>
        <taxon>Clostridiaceae</taxon>
        <taxon>Clostridium</taxon>
    </lineage>
</organism>
<gene>
    <name evidence="1" type="ORF">SAMN05216497_10777</name>
</gene>
<protein>
    <submittedName>
        <fullName evidence="1">Uncharacterized protein</fullName>
    </submittedName>
</protein>
<keyword evidence="2" id="KW-1185">Reference proteome</keyword>
<evidence type="ECO:0000313" key="1">
    <source>
        <dbReference type="EMBL" id="SDL11189.1"/>
    </source>
</evidence>
<dbReference type="EMBL" id="FNGL01000007">
    <property type="protein sequence ID" value="SDL11189.1"/>
    <property type="molecule type" value="Genomic_DNA"/>
</dbReference>
<dbReference type="SUPFAM" id="SSF57997">
    <property type="entry name" value="Tropomyosin"/>
    <property type="match status" value="1"/>
</dbReference>
<accession>A0ABY0QL07</accession>
<sequence length="129" mass="14625">MDPILKEILEKLNKIEENQYTTNNRLTNIESDVSTLKSDMSTLKSDVSTLKSDVNKLKSDVTTLKSDVNDLKEGQIRIEKMFEDLESKNATRHTEILSKIDNLSEDLTLVELVSSKNATDIAKLKLIKK</sequence>
<evidence type="ECO:0000313" key="2">
    <source>
        <dbReference type="Proteomes" id="UP000198811"/>
    </source>
</evidence>
<dbReference type="Gene3D" id="1.20.5.190">
    <property type="match status" value="1"/>
</dbReference>